<evidence type="ECO:0000259" key="2">
    <source>
        <dbReference type="Pfam" id="PF02463"/>
    </source>
</evidence>
<feature type="domain" description="RecF/RecN/SMC N-terminal" evidence="2">
    <location>
        <begin position="39"/>
        <end position="292"/>
    </location>
</feature>
<proteinExistence type="predicted"/>
<evidence type="ECO:0000313" key="3">
    <source>
        <dbReference type="EMBL" id="KKW20698.1"/>
    </source>
</evidence>
<dbReference type="PANTHER" id="PTHR43977">
    <property type="entry name" value="STRUCTURAL MAINTENANCE OF CHROMOSOMES PROTEIN 3"/>
    <property type="match status" value="1"/>
</dbReference>
<evidence type="ECO:0000256" key="1">
    <source>
        <dbReference type="SAM" id="Coils"/>
    </source>
</evidence>
<comment type="caution">
    <text evidence="3">The sequence shown here is derived from an EMBL/GenBank/DDBJ whole genome shotgun (WGS) entry which is preliminary data.</text>
</comment>
<dbReference type="InterPro" id="IPR027417">
    <property type="entry name" value="P-loop_NTPase"/>
</dbReference>
<sequence>LDASLRAKQDEERDLLLHLERIKFSEERIRIREAAFEQNLHEANMGRDDLAGVSVEGYEAIAVDEIKRKIERFRARLEEIGGIDPAVVKEYEDTNARYTFLETELGDLKRAHESLKTLIEELEEHIEKDFKEGFAKIKDEFHNYFRIIFGGGRASLSVVKIPIRGVAPEDAQKDFDEIGEEPELSESAYVEGIEMVVDLPRKRIKGLSMLSGGERALTSIALLFAIAAVNPPPFLILDETDAALDEANSQRYAAILKELAKKTQLILVTHNRETMKCADVLYGITMGDDGVSKILSLKFEEAEAYTNR</sequence>
<organism evidence="3 4">
    <name type="scientific">Candidatus Adlerbacteria bacterium GW2011_GWC1_50_9</name>
    <dbReference type="NCBI Taxonomy" id="1618608"/>
    <lineage>
        <taxon>Bacteria</taxon>
        <taxon>Candidatus Adleribacteriota</taxon>
    </lineage>
</organism>
<reference evidence="3 4" key="1">
    <citation type="journal article" date="2015" name="Nature">
        <title>rRNA introns, odd ribosomes, and small enigmatic genomes across a large radiation of phyla.</title>
        <authorList>
            <person name="Brown C.T."/>
            <person name="Hug L.A."/>
            <person name="Thomas B.C."/>
            <person name="Sharon I."/>
            <person name="Castelle C.J."/>
            <person name="Singh A."/>
            <person name="Wilkins M.J."/>
            <person name="Williams K.H."/>
            <person name="Banfield J.F."/>
        </authorList>
    </citation>
    <scope>NUCLEOTIDE SEQUENCE [LARGE SCALE GENOMIC DNA]</scope>
</reference>
<dbReference type="SUPFAM" id="SSF52540">
    <property type="entry name" value="P-loop containing nucleoside triphosphate hydrolases"/>
    <property type="match status" value="1"/>
</dbReference>
<dbReference type="AlphaFoldDB" id="A0A0G1WPF0"/>
<evidence type="ECO:0000313" key="4">
    <source>
        <dbReference type="Proteomes" id="UP000034201"/>
    </source>
</evidence>
<keyword evidence="1" id="KW-0175">Coiled coil</keyword>
<feature type="coiled-coil region" evidence="1">
    <location>
        <begin position="91"/>
        <end position="132"/>
    </location>
</feature>
<protein>
    <submittedName>
        <fullName evidence="3">Chromosome segregation SMC protein</fullName>
    </submittedName>
</protein>
<feature type="non-terminal residue" evidence="3">
    <location>
        <position position="1"/>
    </location>
</feature>
<dbReference type="Proteomes" id="UP000034201">
    <property type="component" value="Unassembled WGS sequence"/>
</dbReference>
<gene>
    <name evidence="3" type="ORF">UY61_C0025G0001</name>
</gene>
<dbReference type="Pfam" id="PF02463">
    <property type="entry name" value="SMC_N"/>
    <property type="match status" value="1"/>
</dbReference>
<name>A0A0G1WPF0_9BACT</name>
<accession>A0A0G1WPF0</accession>
<dbReference type="EMBL" id="LCQQ01000025">
    <property type="protein sequence ID" value="KKW20698.1"/>
    <property type="molecule type" value="Genomic_DNA"/>
</dbReference>
<dbReference type="PATRIC" id="fig|1618608.3.peg.388"/>
<dbReference type="InterPro" id="IPR003395">
    <property type="entry name" value="RecF/RecN/SMC_N"/>
</dbReference>
<dbReference type="Gene3D" id="3.40.50.300">
    <property type="entry name" value="P-loop containing nucleotide triphosphate hydrolases"/>
    <property type="match status" value="1"/>
</dbReference>